<dbReference type="Proteomes" id="UP000824469">
    <property type="component" value="Unassembled WGS sequence"/>
</dbReference>
<dbReference type="EMBL" id="JAHRHJ020000007">
    <property type="protein sequence ID" value="KAH9309214.1"/>
    <property type="molecule type" value="Genomic_DNA"/>
</dbReference>
<comment type="caution">
    <text evidence="1">The sequence shown here is derived from an EMBL/GenBank/DDBJ whole genome shotgun (WGS) entry which is preliminary data.</text>
</comment>
<feature type="non-terminal residue" evidence="1">
    <location>
        <position position="1"/>
    </location>
</feature>
<evidence type="ECO:0000313" key="2">
    <source>
        <dbReference type="Proteomes" id="UP000824469"/>
    </source>
</evidence>
<accession>A0AA38KUU3</accession>
<reference evidence="1 2" key="1">
    <citation type="journal article" date="2021" name="Nat. Plants">
        <title>The Taxus genome provides insights into paclitaxel biosynthesis.</title>
        <authorList>
            <person name="Xiong X."/>
            <person name="Gou J."/>
            <person name="Liao Q."/>
            <person name="Li Y."/>
            <person name="Zhou Q."/>
            <person name="Bi G."/>
            <person name="Li C."/>
            <person name="Du R."/>
            <person name="Wang X."/>
            <person name="Sun T."/>
            <person name="Guo L."/>
            <person name="Liang H."/>
            <person name="Lu P."/>
            <person name="Wu Y."/>
            <person name="Zhang Z."/>
            <person name="Ro D.K."/>
            <person name="Shang Y."/>
            <person name="Huang S."/>
            <person name="Yan J."/>
        </authorList>
    </citation>
    <scope>NUCLEOTIDE SEQUENCE [LARGE SCALE GENOMIC DNA]</scope>
    <source>
        <strain evidence="1">Ta-2019</strain>
    </source>
</reference>
<sequence length="81" mass="9245">LVGMEDEDFVVNIIKEAKATEGVQDRKATCILTVSIALVGESTKFYHPQMVSIGPYHNHRFLRYAEKQRDNRKTLGHETVL</sequence>
<organism evidence="1 2">
    <name type="scientific">Taxus chinensis</name>
    <name type="common">Chinese yew</name>
    <name type="synonym">Taxus wallichiana var. chinensis</name>
    <dbReference type="NCBI Taxonomy" id="29808"/>
    <lineage>
        <taxon>Eukaryota</taxon>
        <taxon>Viridiplantae</taxon>
        <taxon>Streptophyta</taxon>
        <taxon>Embryophyta</taxon>
        <taxon>Tracheophyta</taxon>
        <taxon>Spermatophyta</taxon>
        <taxon>Pinopsida</taxon>
        <taxon>Pinidae</taxon>
        <taxon>Conifers II</taxon>
        <taxon>Cupressales</taxon>
        <taxon>Taxaceae</taxon>
        <taxon>Taxus</taxon>
    </lineage>
</organism>
<name>A0AA38KUU3_TAXCH</name>
<evidence type="ECO:0000313" key="1">
    <source>
        <dbReference type="EMBL" id="KAH9309214.1"/>
    </source>
</evidence>
<protein>
    <submittedName>
        <fullName evidence="1">Uncharacterized protein</fullName>
    </submittedName>
</protein>
<gene>
    <name evidence="1" type="ORF">KI387_037125</name>
</gene>
<proteinExistence type="predicted"/>
<feature type="non-terminal residue" evidence="1">
    <location>
        <position position="81"/>
    </location>
</feature>
<keyword evidence="2" id="KW-1185">Reference proteome</keyword>
<dbReference type="AlphaFoldDB" id="A0AA38KUU3"/>